<dbReference type="Proteomes" id="UP001497623">
    <property type="component" value="Unassembled WGS sequence"/>
</dbReference>
<feature type="compositionally biased region" description="Low complexity" evidence="8">
    <location>
        <begin position="224"/>
        <end position="233"/>
    </location>
</feature>
<keyword evidence="12" id="KW-1185">Reference proteome</keyword>
<feature type="region of interest" description="Disordered" evidence="8">
    <location>
        <begin position="163"/>
        <end position="184"/>
    </location>
</feature>
<organism evidence="11 12">
    <name type="scientific">Meganyctiphanes norvegica</name>
    <name type="common">Northern krill</name>
    <name type="synonym">Thysanopoda norvegica</name>
    <dbReference type="NCBI Taxonomy" id="48144"/>
    <lineage>
        <taxon>Eukaryota</taxon>
        <taxon>Metazoa</taxon>
        <taxon>Ecdysozoa</taxon>
        <taxon>Arthropoda</taxon>
        <taxon>Crustacea</taxon>
        <taxon>Multicrustacea</taxon>
        <taxon>Malacostraca</taxon>
        <taxon>Eumalacostraca</taxon>
        <taxon>Eucarida</taxon>
        <taxon>Euphausiacea</taxon>
        <taxon>Euphausiidae</taxon>
        <taxon>Meganyctiphanes</taxon>
    </lineage>
</organism>
<feature type="transmembrane region" description="Helical" evidence="9">
    <location>
        <begin position="486"/>
        <end position="508"/>
    </location>
</feature>
<dbReference type="PANTHER" id="PTHR11003:SF334">
    <property type="entry name" value="FI03418P"/>
    <property type="match status" value="1"/>
</dbReference>
<evidence type="ECO:0000256" key="8">
    <source>
        <dbReference type="SAM" id="MobiDB-lite"/>
    </source>
</evidence>
<feature type="transmembrane region" description="Helical" evidence="9">
    <location>
        <begin position="455"/>
        <end position="474"/>
    </location>
</feature>
<dbReference type="InterPro" id="IPR013099">
    <property type="entry name" value="K_chnl_dom"/>
</dbReference>
<feature type="transmembrane region" description="Helical" evidence="9">
    <location>
        <begin position="17"/>
        <end position="35"/>
    </location>
</feature>
<keyword evidence="7" id="KW-0407">Ion channel</keyword>
<keyword evidence="3 9" id="KW-0812">Transmembrane</keyword>
<dbReference type="GO" id="GO:0030322">
    <property type="term" value="P:stabilization of membrane potential"/>
    <property type="evidence" value="ECO:0007669"/>
    <property type="project" value="TreeGrafter"/>
</dbReference>
<accession>A0AAV2Q1B0</accession>
<evidence type="ECO:0000259" key="10">
    <source>
        <dbReference type="Pfam" id="PF07885"/>
    </source>
</evidence>
<feature type="transmembrane region" description="Helical" evidence="9">
    <location>
        <begin position="430"/>
        <end position="449"/>
    </location>
</feature>
<reference evidence="11 12" key="1">
    <citation type="submission" date="2024-05" db="EMBL/GenBank/DDBJ databases">
        <authorList>
            <person name="Wallberg A."/>
        </authorList>
    </citation>
    <scope>NUCLEOTIDE SEQUENCE [LARGE SCALE GENOMIC DNA]</scope>
</reference>
<evidence type="ECO:0000313" key="12">
    <source>
        <dbReference type="Proteomes" id="UP001497623"/>
    </source>
</evidence>
<evidence type="ECO:0000256" key="5">
    <source>
        <dbReference type="ARBA" id="ARBA00023065"/>
    </source>
</evidence>
<feature type="non-terminal residue" evidence="11">
    <location>
        <position position="1"/>
    </location>
</feature>
<keyword evidence="4 9" id="KW-1133">Transmembrane helix</keyword>
<name>A0AAV2Q1B0_MEGNR</name>
<evidence type="ECO:0000313" key="11">
    <source>
        <dbReference type="EMBL" id="CAL4066526.1"/>
    </source>
</evidence>
<keyword evidence="2" id="KW-0813">Transport</keyword>
<feature type="domain" description="Potassium channel" evidence="10">
    <location>
        <begin position="1"/>
        <end position="39"/>
    </location>
</feature>
<dbReference type="SUPFAM" id="SSF81324">
    <property type="entry name" value="Voltage-gated potassium channels"/>
    <property type="match status" value="2"/>
</dbReference>
<protein>
    <recommendedName>
        <fullName evidence="10">Potassium channel domain-containing protein</fullName>
    </recommendedName>
</protein>
<feature type="compositionally biased region" description="Basic residues" evidence="8">
    <location>
        <begin position="167"/>
        <end position="176"/>
    </location>
</feature>
<proteinExistence type="predicted"/>
<keyword evidence="5" id="KW-0406">Ion transport</keyword>
<dbReference type="GO" id="GO:0005886">
    <property type="term" value="C:plasma membrane"/>
    <property type="evidence" value="ECO:0007669"/>
    <property type="project" value="TreeGrafter"/>
</dbReference>
<evidence type="ECO:0000256" key="6">
    <source>
        <dbReference type="ARBA" id="ARBA00023136"/>
    </source>
</evidence>
<dbReference type="PANTHER" id="PTHR11003">
    <property type="entry name" value="POTASSIUM CHANNEL, SUBFAMILY K"/>
    <property type="match status" value="1"/>
</dbReference>
<evidence type="ECO:0000256" key="3">
    <source>
        <dbReference type="ARBA" id="ARBA00022692"/>
    </source>
</evidence>
<evidence type="ECO:0000256" key="2">
    <source>
        <dbReference type="ARBA" id="ARBA00022448"/>
    </source>
</evidence>
<feature type="compositionally biased region" description="Low complexity" evidence="8">
    <location>
        <begin position="120"/>
        <end position="135"/>
    </location>
</feature>
<feature type="compositionally biased region" description="Polar residues" evidence="8">
    <location>
        <begin position="198"/>
        <end position="213"/>
    </location>
</feature>
<dbReference type="EMBL" id="CAXKWB010002289">
    <property type="protein sequence ID" value="CAL4066526.1"/>
    <property type="molecule type" value="Genomic_DNA"/>
</dbReference>
<feature type="compositionally biased region" description="Polar residues" evidence="8">
    <location>
        <begin position="302"/>
        <end position="312"/>
    </location>
</feature>
<dbReference type="GO" id="GO:0015271">
    <property type="term" value="F:outward rectifier potassium channel activity"/>
    <property type="evidence" value="ECO:0007669"/>
    <property type="project" value="TreeGrafter"/>
</dbReference>
<dbReference type="InterPro" id="IPR003280">
    <property type="entry name" value="2pore_dom_K_chnl"/>
</dbReference>
<dbReference type="GO" id="GO:0022841">
    <property type="term" value="F:potassium ion leak channel activity"/>
    <property type="evidence" value="ECO:0007669"/>
    <property type="project" value="TreeGrafter"/>
</dbReference>
<evidence type="ECO:0000256" key="9">
    <source>
        <dbReference type="SAM" id="Phobius"/>
    </source>
</evidence>
<comment type="subcellular location">
    <subcellularLocation>
        <location evidence="1">Membrane</location>
        <topology evidence="1">Multi-pass membrane protein</topology>
    </subcellularLocation>
</comment>
<feature type="region of interest" description="Disordered" evidence="8">
    <location>
        <begin position="302"/>
        <end position="330"/>
    </location>
</feature>
<evidence type="ECO:0000256" key="7">
    <source>
        <dbReference type="ARBA" id="ARBA00023303"/>
    </source>
</evidence>
<feature type="region of interest" description="Disordered" evidence="8">
    <location>
        <begin position="98"/>
        <end position="150"/>
    </location>
</feature>
<evidence type="ECO:0000256" key="4">
    <source>
        <dbReference type="ARBA" id="ARBA00022989"/>
    </source>
</evidence>
<feature type="region of interest" description="Disordered" evidence="8">
    <location>
        <begin position="198"/>
        <end position="238"/>
    </location>
</feature>
<evidence type="ECO:0000256" key="1">
    <source>
        <dbReference type="ARBA" id="ARBA00004141"/>
    </source>
</evidence>
<gene>
    <name evidence="11" type="ORF">MNOR_LOCUS5773</name>
</gene>
<feature type="domain" description="Potassium channel" evidence="10">
    <location>
        <begin position="436"/>
        <end position="513"/>
    </location>
</feature>
<keyword evidence="6 9" id="KW-0472">Membrane</keyword>
<dbReference type="AlphaFoldDB" id="A0AAV2Q1B0"/>
<dbReference type="Gene3D" id="1.10.287.70">
    <property type="match status" value="2"/>
</dbReference>
<dbReference type="Pfam" id="PF07885">
    <property type="entry name" value="Ion_trans_2"/>
    <property type="match status" value="2"/>
</dbReference>
<comment type="caution">
    <text evidence="11">The sequence shown here is derived from an EMBL/GenBank/DDBJ whole genome shotgun (WGS) entry which is preliminary data.</text>
</comment>
<sequence>GYGHIAPQTWEGKLVTIPYAIMGIPLMLLCLANIGDAMAKSFRFLWGRVCCSCCRKKEEEEVLVNPEAGSETGEPLPYTPAPVYKPKRHKMLISPPISATIHRGSDNPLTPLGIAARGKSNSPSSSATNSATATPRPLRHSQATLPVPGDWEANRIVEECEAYSRSPTKRTPKKRRSSIEEDHDYDMVTSDGRVIVTNTGSKTTPRPSDTAPSITLIPNGVPKNSNNPQNSNNTLQPWRRNNAPEVISLHPDVERIPENNSRLTPTPPSPFRSPLTREGPGVWWGHNEGPEVIVDSPIELSHSTHSTRTGSPSFAYGGAPGRPGSISPYGSLPPMEDSLMPPRVVERPPRSPGKMLMVYNSLSGDALQEQSKIVKKMALINKLKGGKHQPTTMFTDPISGEAMDGDMLGLSYQPIPPDPSDLDIRVPIPIVLLFVTSYIMVGALLFQWLEGWDMLDSGYFCFITLSTIGFGDFVPGKSLEYGDYRAQLKLVAGSLYLLLGLAVLTMSFNLVSEEVVLKCKNLAQYIGLLKE</sequence>